<organism evidence="7 8">
    <name type="scientific">Siminovitchia acidinfaciens</name>
    <dbReference type="NCBI Taxonomy" id="2321395"/>
    <lineage>
        <taxon>Bacteria</taxon>
        <taxon>Bacillati</taxon>
        <taxon>Bacillota</taxon>
        <taxon>Bacilli</taxon>
        <taxon>Bacillales</taxon>
        <taxon>Bacillaceae</taxon>
        <taxon>Siminovitchia</taxon>
    </lineage>
</organism>
<keyword evidence="2 4" id="KW-0560">Oxidoreductase</keyword>
<gene>
    <name evidence="7" type="ORF">D4T97_020170</name>
</gene>
<evidence type="ECO:0000256" key="2">
    <source>
        <dbReference type="ARBA" id="ARBA00023002"/>
    </source>
</evidence>
<dbReference type="CDD" id="cd05299">
    <property type="entry name" value="CtBP_dh"/>
    <property type="match status" value="1"/>
</dbReference>
<name>A0A429XT35_9BACI</name>
<dbReference type="InterPro" id="IPR006140">
    <property type="entry name" value="D-isomer_DH_NAD-bd"/>
</dbReference>
<keyword evidence="8" id="KW-1185">Reference proteome</keyword>
<reference evidence="7" key="1">
    <citation type="submission" date="2018-12" db="EMBL/GenBank/DDBJ databases">
        <authorList>
            <person name="Sun L."/>
            <person name="Chen Z."/>
        </authorList>
    </citation>
    <scope>NUCLEOTIDE SEQUENCE [LARGE SCALE GENOMIC DNA]</scope>
    <source>
        <strain evidence="7">3-2-2</strain>
    </source>
</reference>
<dbReference type="PROSITE" id="PS00671">
    <property type="entry name" value="D_2_HYDROXYACID_DH_3"/>
    <property type="match status" value="1"/>
</dbReference>
<comment type="caution">
    <text evidence="7">The sequence shown here is derived from an EMBL/GenBank/DDBJ whole genome shotgun (WGS) entry which is preliminary data.</text>
</comment>
<proteinExistence type="inferred from homology"/>
<dbReference type="PANTHER" id="PTHR43761:SF1">
    <property type="entry name" value="D-ISOMER SPECIFIC 2-HYDROXYACID DEHYDROGENASE CATALYTIC DOMAIN-CONTAINING PROTEIN-RELATED"/>
    <property type="match status" value="1"/>
</dbReference>
<evidence type="ECO:0000256" key="3">
    <source>
        <dbReference type="ARBA" id="ARBA00023027"/>
    </source>
</evidence>
<comment type="similarity">
    <text evidence="1 4">Belongs to the D-isomer specific 2-hydroxyacid dehydrogenase family.</text>
</comment>
<dbReference type="InterPro" id="IPR036291">
    <property type="entry name" value="NAD(P)-bd_dom_sf"/>
</dbReference>
<dbReference type="Gene3D" id="3.40.50.720">
    <property type="entry name" value="NAD(P)-binding Rossmann-like Domain"/>
    <property type="match status" value="2"/>
</dbReference>
<dbReference type="GO" id="GO:0016616">
    <property type="term" value="F:oxidoreductase activity, acting on the CH-OH group of donors, NAD or NADP as acceptor"/>
    <property type="evidence" value="ECO:0007669"/>
    <property type="project" value="InterPro"/>
</dbReference>
<evidence type="ECO:0000259" key="6">
    <source>
        <dbReference type="Pfam" id="PF02826"/>
    </source>
</evidence>
<dbReference type="Proteomes" id="UP000287156">
    <property type="component" value="Unassembled WGS sequence"/>
</dbReference>
<sequence>MKDGNRLVWILDDEWTDHSIEKELYEQNGFEVKVTRSENLEKDLPQYAPYADGVVAQVGFLCQAELINQLDACKVISASGVGYNHIDVDAATKKGIVVTHVSDYCSEEVSDHTITHILSLARRFPAYNRQIQNGKWDPVNTQPIQRFNKHTVGLLGLGRIGSKVAKKLSSFGVSLIAHDSNSSQEVFDRYSIERVTFDELLERSTILTMHVSLKNETRNIIGYEELKKMPKGAFIVNTSRGGLLDEEGLRQAILEEHIAGAGLDVLVNEPPVFNDPLLHLDEVFITPHSAYISDDAIYELKSKTCQNIIDILDGREVEGTLNPQVLIALNV</sequence>
<protein>
    <submittedName>
        <fullName evidence="7">C-terminal binding protein</fullName>
    </submittedName>
</protein>
<feature type="domain" description="D-isomer specific 2-hydroxyacid dehydrogenase catalytic" evidence="5">
    <location>
        <begin position="19"/>
        <end position="321"/>
    </location>
</feature>
<dbReference type="InterPro" id="IPR050418">
    <property type="entry name" value="D-iso_2-hydroxyacid_DH_PdxB"/>
</dbReference>
<dbReference type="InterPro" id="IPR029753">
    <property type="entry name" value="D-isomer_DH_CS"/>
</dbReference>
<dbReference type="Pfam" id="PF00389">
    <property type="entry name" value="2-Hacid_dh"/>
    <property type="match status" value="1"/>
</dbReference>
<evidence type="ECO:0000256" key="4">
    <source>
        <dbReference type="RuleBase" id="RU003719"/>
    </source>
</evidence>
<dbReference type="GO" id="GO:0051287">
    <property type="term" value="F:NAD binding"/>
    <property type="evidence" value="ECO:0007669"/>
    <property type="project" value="InterPro"/>
</dbReference>
<evidence type="ECO:0000259" key="5">
    <source>
        <dbReference type="Pfam" id="PF00389"/>
    </source>
</evidence>
<evidence type="ECO:0000256" key="1">
    <source>
        <dbReference type="ARBA" id="ARBA00005854"/>
    </source>
</evidence>
<evidence type="ECO:0000313" key="8">
    <source>
        <dbReference type="Proteomes" id="UP000287156"/>
    </source>
</evidence>
<accession>A0A429XT35</accession>
<dbReference type="Pfam" id="PF02826">
    <property type="entry name" value="2-Hacid_dh_C"/>
    <property type="match status" value="1"/>
</dbReference>
<dbReference type="GO" id="GO:0003714">
    <property type="term" value="F:transcription corepressor activity"/>
    <property type="evidence" value="ECO:0007669"/>
    <property type="project" value="InterPro"/>
</dbReference>
<dbReference type="RefSeq" id="WP_126052582.1">
    <property type="nucleotide sequence ID" value="NZ_QYTV02000018.1"/>
</dbReference>
<dbReference type="InterPro" id="IPR006139">
    <property type="entry name" value="D-isomer_2_OHA_DH_cat_dom"/>
</dbReference>
<dbReference type="SUPFAM" id="SSF52283">
    <property type="entry name" value="Formate/glycerate dehydrogenase catalytic domain-like"/>
    <property type="match status" value="1"/>
</dbReference>
<feature type="domain" description="D-isomer specific 2-hydroxyacid dehydrogenase NAD-binding" evidence="6">
    <location>
        <begin position="115"/>
        <end position="290"/>
    </location>
</feature>
<dbReference type="OrthoDB" id="9805416at2"/>
<dbReference type="EMBL" id="QYTV02000018">
    <property type="protein sequence ID" value="RST70309.1"/>
    <property type="molecule type" value="Genomic_DNA"/>
</dbReference>
<dbReference type="PANTHER" id="PTHR43761">
    <property type="entry name" value="D-ISOMER SPECIFIC 2-HYDROXYACID DEHYDROGENASE FAMILY PROTEIN (AFU_ORTHOLOGUE AFUA_1G13630)"/>
    <property type="match status" value="1"/>
</dbReference>
<evidence type="ECO:0000313" key="7">
    <source>
        <dbReference type="EMBL" id="RST70309.1"/>
    </source>
</evidence>
<dbReference type="SUPFAM" id="SSF51735">
    <property type="entry name" value="NAD(P)-binding Rossmann-fold domains"/>
    <property type="match status" value="1"/>
</dbReference>
<dbReference type="InterPro" id="IPR043322">
    <property type="entry name" value="CtBP"/>
</dbReference>
<keyword evidence="3" id="KW-0520">NAD</keyword>
<dbReference type="AlphaFoldDB" id="A0A429XT35"/>